<evidence type="ECO:0000256" key="1">
    <source>
        <dbReference type="ARBA" id="ARBA00004196"/>
    </source>
</evidence>
<proteinExistence type="predicted"/>
<dbReference type="PANTHER" id="PTHR48059">
    <property type="entry name" value="POLYGALACTURONASE INHIBITOR 1"/>
    <property type="match status" value="1"/>
</dbReference>
<dbReference type="Proteomes" id="UP000238479">
    <property type="component" value="Chromosome 7"/>
</dbReference>
<keyword evidence="3" id="KW-1185">Reference proteome</keyword>
<sequence length="180" mass="20414">MHRGLSISVLLHVLRNFSHQLPSSQTQVLLQLRKHLKYPNQLEIWKDHTIDFCFISSYAQVDITCLDNLVIDSESRTLSEAFLLDYFVTVARLSSLEVLSSLVYLGIWVSDKIHRLTSLEYLDLSSVPPWIAAMVKLQILVMDNNFLNGTVPNWFGSLSNLSTLSSRNSQLKGPCYISVA</sequence>
<dbReference type="SUPFAM" id="SSF52058">
    <property type="entry name" value="L domain-like"/>
    <property type="match status" value="1"/>
</dbReference>
<gene>
    <name evidence="2" type="ORF">RchiOBHm_Chr7g0184901</name>
</gene>
<dbReference type="PANTHER" id="PTHR48059:SF30">
    <property type="entry name" value="OS06G0587000 PROTEIN"/>
    <property type="match status" value="1"/>
</dbReference>
<dbReference type="OMA" id="PPWIAAM"/>
<dbReference type="Gene3D" id="3.80.10.10">
    <property type="entry name" value="Ribonuclease Inhibitor"/>
    <property type="match status" value="1"/>
</dbReference>
<dbReference type="AlphaFoldDB" id="A0A2P6P3I7"/>
<dbReference type="InterPro" id="IPR032675">
    <property type="entry name" value="LRR_dom_sf"/>
</dbReference>
<evidence type="ECO:0000313" key="3">
    <source>
        <dbReference type="Proteomes" id="UP000238479"/>
    </source>
</evidence>
<dbReference type="EMBL" id="PDCK01000045">
    <property type="protein sequence ID" value="PRQ16497.1"/>
    <property type="molecule type" value="Genomic_DNA"/>
</dbReference>
<dbReference type="Gramene" id="PRQ16497">
    <property type="protein sequence ID" value="PRQ16497"/>
    <property type="gene ID" value="RchiOBHm_Chr7g0184901"/>
</dbReference>
<protein>
    <submittedName>
        <fullName evidence="2">Putative leucine-rich repeat domain, L domain-containing protein</fullName>
    </submittedName>
</protein>
<organism evidence="2 3">
    <name type="scientific">Rosa chinensis</name>
    <name type="common">China rose</name>
    <dbReference type="NCBI Taxonomy" id="74649"/>
    <lineage>
        <taxon>Eukaryota</taxon>
        <taxon>Viridiplantae</taxon>
        <taxon>Streptophyta</taxon>
        <taxon>Embryophyta</taxon>
        <taxon>Tracheophyta</taxon>
        <taxon>Spermatophyta</taxon>
        <taxon>Magnoliopsida</taxon>
        <taxon>eudicotyledons</taxon>
        <taxon>Gunneridae</taxon>
        <taxon>Pentapetalae</taxon>
        <taxon>rosids</taxon>
        <taxon>fabids</taxon>
        <taxon>Rosales</taxon>
        <taxon>Rosaceae</taxon>
        <taxon>Rosoideae</taxon>
        <taxon>Rosoideae incertae sedis</taxon>
        <taxon>Rosa</taxon>
    </lineage>
</organism>
<comment type="subcellular location">
    <subcellularLocation>
        <location evidence="1">Cell envelope</location>
    </subcellularLocation>
</comment>
<reference evidence="2 3" key="1">
    <citation type="journal article" date="2018" name="Nat. Genet.">
        <title>The Rosa genome provides new insights in the design of modern roses.</title>
        <authorList>
            <person name="Bendahmane M."/>
        </authorList>
    </citation>
    <scope>NUCLEOTIDE SEQUENCE [LARGE SCALE GENOMIC DNA]</scope>
    <source>
        <strain evidence="3">cv. Old Blush</strain>
    </source>
</reference>
<evidence type="ECO:0000313" key="2">
    <source>
        <dbReference type="EMBL" id="PRQ16497.1"/>
    </source>
</evidence>
<name>A0A2P6P3I7_ROSCH</name>
<dbReference type="InterPro" id="IPR051848">
    <property type="entry name" value="PGIP"/>
</dbReference>
<comment type="caution">
    <text evidence="2">The sequence shown here is derived from an EMBL/GenBank/DDBJ whole genome shotgun (WGS) entry which is preliminary data.</text>
</comment>
<accession>A0A2P6P3I7</accession>